<dbReference type="GO" id="GO:0015408">
    <property type="term" value="F:ABC-type ferric iron transporter activity"/>
    <property type="evidence" value="ECO:0007669"/>
    <property type="project" value="InterPro"/>
</dbReference>
<dbReference type="PROSITE" id="PS50893">
    <property type="entry name" value="ABC_TRANSPORTER_2"/>
    <property type="match status" value="1"/>
</dbReference>
<dbReference type="GO" id="GO:0015697">
    <property type="term" value="P:quaternary ammonium group transport"/>
    <property type="evidence" value="ECO:0007669"/>
    <property type="project" value="UniProtKB-ARBA"/>
</dbReference>
<dbReference type="GO" id="GO:0043190">
    <property type="term" value="C:ATP-binding cassette (ABC) transporter complex"/>
    <property type="evidence" value="ECO:0007669"/>
    <property type="project" value="InterPro"/>
</dbReference>
<evidence type="ECO:0000256" key="3">
    <source>
        <dbReference type="ARBA" id="ARBA00022496"/>
    </source>
</evidence>
<dbReference type="InterPro" id="IPR017871">
    <property type="entry name" value="ABC_transporter-like_CS"/>
</dbReference>
<evidence type="ECO:0000256" key="7">
    <source>
        <dbReference type="ARBA" id="ARBA00023065"/>
    </source>
</evidence>
<sequence length="375" mass="41623">MPQQMTQSALPPAQADGHEVTPRLEIRNIRRFFEGRAVVDDVSLRVLPGQVTCLLGPSGCGKSTTLRMVAGVEMQDEGEIYVDGKLICDTVFRVPPERREIGLMFQDFALFPHLSVGDNVAFGLKGPKEQKRARARELLDRVALAQYIDDYPHQLSGGEQQRVALARALAPSPKIMLMDEPFSGLDNRLRDGIRDETLSLLKEEDTAVLLVTHEPEEAMRMADEIALMRDGRIVQQGAPYNVYTRPVDKAAVAFFSDVNILPAQVNGALAETAFGQFLAPGVPDGTDVEIVFRPQHIRIDFDRNGRGPEATNKEGVPARGVVQRARFLGNESLVEFRMDFDGSVLKATVPNVFLPAEGRAMWLTVPRDRCFVFPR</sequence>
<dbReference type="Gene3D" id="3.40.50.300">
    <property type="entry name" value="P-loop containing nucleotide triphosphate hydrolases"/>
    <property type="match status" value="1"/>
</dbReference>
<dbReference type="CDD" id="cd03259">
    <property type="entry name" value="ABC_Carb_Solutes_like"/>
    <property type="match status" value="1"/>
</dbReference>
<dbReference type="Proteomes" id="UP000237718">
    <property type="component" value="Unassembled WGS sequence"/>
</dbReference>
<evidence type="ECO:0000256" key="8">
    <source>
        <dbReference type="ARBA" id="ARBA00023136"/>
    </source>
</evidence>
<dbReference type="Pfam" id="PF08402">
    <property type="entry name" value="TOBE_2"/>
    <property type="match status" value="1"/>
</dbReference>
<dbReference type="PANTHER" id="PTHR42781:SF4">
    <property type="entry name" value="SPERMIDINE_PUTRESCINE IMPORT ATP-BINDING PROTEIN POTA"/>
    <property type="match status" value="1"/>
</dbReference>
<dbReference type="PANTHER" id="PTHR42781">
    <property type="entry name" value="SPERMIDINE/PUTRESCINE IMPORT ATP-BINDING PROTEIN POTA"/>
    <property type="match status" value="1"/>
</dbReference>
<keyword evidence="2" id="KW-1003">Cell membrane</keyword>
<keyword evidence="6" id="KW-0408">Iron</keyword>
<dbReference type="InterPro" id="IPR027417">
    <property type="entry name" value="P-loop_NTPase"/>
</dbReference>
<evidence type="ECO:0000256" key="6">
    <source>
        <dbReference type="ARBA" id="ARBA00023004"/>
    </source>
</evidence>
<keyword evidence="7" id="KW-0406">Ion transport</keyword>
<dbReference type="InterPro" id="IPR008995">
    <property type="entry name" value="Mo/tungstate-bd_C_term_dom"/>
</dbReference>
<evidence type="ECO:0000256" key="4">
    <source>
        <dbReference type="ARBA" id="ARBA00022741"/>
    </source>
</evidence>
<evidence type="ECO:0000313" key="10">
    <source>
        <dbReference type="EMBL" id="PRZ48473.1"/>
    </source>
</evidence>
<accession>A0A2T1AIS0</accession>
<evidence type="ECO:0000256" key="5">
    <source>
        <dbReference type="ARBA" id="ARBA00022840"/>
    </source>
</evidence>
<dbReference type="SUPFAM" id="SSF50331">
    <property type="entry name" value="MOP-like"/>
    <property type="match status" value="1"/>
</dbReference>
<comment type="caution">
    <text evidence="10">The sequence shown here is derived from an EMBL/GenBank/DDBJ whole genome shotgun (WGS) entry which is preliminary data.</text>
</comment>
<evidence type="ECO:0000256" key="1">
    <source>
        <dbReference type="ARBA" id="ARBA00022448"/>
    </source>
</evidence>
<evidence type="ECO:0000313" key="11">
    <source>
        <dbReference type="Proteomes" id="UP000237718"/>
    </source>
</evidence>
<dbReference type="GO" id="GO:0005524">
    <property type="term" value="F:ATP binding"/>
    <property type="evidence" value="ECO:0007669"/>
    <property type="project" value="UniProtKB-KW"/>
</dbReference>
<proteinExistence type="predicted"/>
<keyword evidence="1" id="KW-0813">Transport</keyword>
<evidence type="ECO:0000256" key="2">
    <source>
        <dbReference type="ARBA" id="ARBA00022475"/>
    </source>
</evidence>
<keyword evidence="3" id="KW-0410">Iron transport</keyword>
<dbReference type="SMART" id="SM00382">
    <property type="entry name" value="AAA"/>
    <property type="match status" value="1"/>
</dbReference>
<dbReference type="InterPro" id="IPR015853">
    <property type="entry name" value="ABC_transpr_FbpC"/>
</dbReference>
<dbReference type="PROSITE" id="PS00211">
    <property type="entry name" value="ABC_TRANSPORTER_1"/>
    <property type="match status" value="1"/>
</dbReference>
<dbReference type="FunFam" id="3.40.50.300:FF:000425">
    <property type="entry name" value="Probable ABC transporter, ATP-binding subunit"/>
    <property type="match status" value="1"/>
</dbReference>
<evidence type="ECO:0000259" key="9">
    <source>
        <dbReference type="PROSITE" id="PS50893"/>
    </source>
</evidence>
<dbReference type="SUPFAM" id="SSF52540">
    <property type="entry name" value="P-loop containing nucleoside triphosphate hydrolases"/>
    <property type="match status" value="1"/>
</dbReference>
<dbReference type="InterPro" id="IPR003593">
    <property type="entry name" value="AAA+_ATPase"/>
</dbReference>
<keyword evidence="8" id="KW-0472">Membrane</keyword>
<dbReference type="InterPro" id="IPR003439">
    <property type="entry name" value="ABC_transporter-like_ATP-bd"/>
</dbReference>
<gene>
    <name evidence="10" type="ORF">CLV89_104301</name>
</gene>
<feature type="domain" description="ABC transporter" evidence="9">
    <location>
        <begin position="24"/>
        <end position="255"/>
    </location>
</feature>
<dbReference type="Pfam" id="PF00005">
    <property type="entry name" value="ABC_tran"/>
    <property type="match status" value="1"/>
</dbReference>
<protein>
    <submittedName>
        <fullName evidence="10">Iron(III) transport system ATP-binding protein</fullName>
    </submittedName>
</protein>
<dbReference type="EMBL" id="PVUF01000004">
    <property type="protein sequence ID" value="PRZ48473.1"/>
    <property type="molecule type" value="Genomic_DNA"/>
</dbReference>
<reference evidence="10 11" key="1">
    <citation type="submission" date="2018-03" db="EMBL/GenBank/DDBJ databases">
        <title>Genomic Encyclopedia of Archaeal and Bacterial Type Strains, Phase II (KMG-II): from individual species to whole genera.</title>
        <authorList>
            <person name="Goeker M."/>
        </authorList>
    </citation>
    <scope>NUCLEOTIDE SEQUENCE [LARGE SCALE GENOMIC DNA]</scope>
    <source>
        <strain evidence="10 11">DSM 25328</strain>
    </source>
</reference>
<keyword evidence="5 10" id="KW-0067">ATP-binding</keyword>
<name>A0A2T1AIS0_TRISK</name>
<dbReference type="GO" id="GO:0016887">
    <property type="term" value="F:ATP hydrolysis activity"/>
    <property type="evidence" value="ECO:0007669"/>
    <property type="project" value="InterPro"/>
</dbReference>
<dbReference type="InterPro" id="IPR013611">
    <property type="entry name" value="Transp-assoc_OB_typ2"/>
</dbReference>
<dbReference type="InterPro" id="IPR050093">
    <property type="entry name" value="ABC_SmlMolc_Importer"/>
</dbReference>
<dbReference type="AlphaFoldDB" id="A0A2T1AIS0"/>
<organism evidence="10 11">
    <name type="scientific">Tritonibacter scottomollicae</name>
    <name type="common">Epibacterium scottomollicae</name>
    <dbReference type="NCBI Taxonomy" id="483013"/>
    <lineage>
        <taxon>Bacteria</taxon>
        <taxon>Pseudomonadati</taxon>
        <taxon>Pseudomonadota</taxon>
        <taxon>Alphaproteobacteria</taxon>
        <taxon>Rhodobacterales</taxon>
        <taxon>Paracoccaceae</taxon>
        <taxon>Tritonibacter</taxon>
    </lineage>
</organism>
<keyword evidence="4" id="KW-0547">Nucleotide-binding</keyword>